<dbReference type="RefSeq" id="WP_012205557.1">
    <property type="nucleotide sequence ID" value="NZ_CP141274.1"/>
</dbReference>
<feature type="transmembrane region" description="Helical" evidence="1">
    <location>
        <begin position="15"/>
        <end position="34"/>
    </location>
</feature>
<feature type="transmembrane region" description="Helical" evidence="1">
    <location>
        <begin position="108"/>
        <end position="126"/>
    </location>
</feature>
<evidence type="ECO:0000313" key="3">
    <source>
        <dbReference type="Proteomes" id="UP000183417"/>
    </source>
</evidence>
<name>A0A1H3NQT0_9BURK</name>
<keyword evidence="1" id="KW-0812">Transmembrane</keyword>
<sequence>MNQTTVTNRRYQKELGFALLLYMALLVGALLLSADMQAGALRTALLLSPMLAFALAVRAIVRLVRDTDEFLRKSMLEQLAIAAAGTAGITFTYGFLEMAGFPKLSMFMVWPLMGALWVAASVAHWLRSR</sequence>
<keyword evidence="1" id="KW-0472">Membrane</keyword>
<gene>
    <name evidence="2" type="ORF">SAMN05421547_10965</name>
</gene>
<dbReference type="GeneID" id="94692339"/>
<evidence type="ECO:0000313" key="2">
    <source>
        <dbReference type="EMBL" id="SDY90529.1"/>
    </source>
</evidence>
<organism evidence="2 3">
    <name type="scientific">Delftia lacustris</name>
    <dbReference type="NCBI Taxonomy" id="558537"/>
    <lineage>
        <taxon>Bacteria</taxon>
        <taxon>Pseudomonadati</taxon>
        <taxon>Pseudomonadota</taxon>
        <taxon>Betaproteobacteria</taxon>
        <taxon>Burkholderiales</taxon>
        <taxon>Comamonadaceae</taxon>
        <taxon>Delftia</taxon>
    </lineage>
</organism>
<accession>A0A1H3NQT0</accession>
<dbReference type="EMBL" id="FNPE01000009">
    <property type="protein sequence ID" value="SDY90529.1"/>
    <property type="molecule type" value="Genomic_DNA"/>
</dbReference>
<keyword evidence="1" id="KW-1133">Transmembrane helix</keyword>
<evidence type="ECO:0008006" key="4">
    <source>
        <dbReference type="Google" id="ProtNLM"/>
    </source>
</evidence>
<feature type="transmembrane region" description="Helical" evidence="1">
    <location>
        <begin position="76"/>
        <end position="96"/>
    </location>
</feature>
<dbReference type="AlphaFoldDB" id="A0A1H3NQT0"/>
<reference evidence="2 3" key="1">
    <citation type="submission" date="2016-10" db="EMBL/GenBank/DDBJ databases">
        <authorList>
            <person name="de Groot N.N."/>
        </authorList>
    </citation>
    <scope>NUCLEOTIDE SEQUENCE [LARGE SCALE GENOMIC DNA]</scope>
    <source>
        <strain evidence="2 3">LMG 24775</strain>
    </source>
</reference>
<feature type="transmembrane region" description="Helical" evidence="1">
    <location>
        <begin position="40"/>
        <end position="64"/>
    </location>
</feature>
<protein>
    <recommendedName>
        <fullName evidence="4">Transmembrane protein</fullName>
    </recommendedName>
</protein>
<dbReference type="Proteomes" id="UP000183417">
    <property type="component" value="Unassembled WGS sequence"/>
</dbReference>
<evidence type="ECO:0000256" key="1">
    <source>
        <dbReference type="SAM" id="Phobius"/>
    </source>
</evidence>
<proteinExistence type="predicted"/>